<name>W4JTZ6_HETIT</name>
<accession>W4JTZ6</accession>
<dbReference type="RefSeq" id="XP_009550583.1">
    <property type="nucleotide sequence ID" value="XM_009552288.1"/>
</dbReference>
<sequence length="93" mass="10594">MSLTIQIRWGYDASTAYGCIDKIEMFEEERGEASHLQVIQSAENRHACKDLPSAAMYDALCFSRVCTIYHNFTPGRQFPNEGCFGREKNRPSP</sequence>
<dbReference type="Proteomes" id="UP000030671">
    <property type="component" value="Unassembled WGS sequence"/>
</dbReference>
<reference evidence="1 2" key="1">
    <citation type="journal article" date="2012" name="New Phytol.">
        <title>Insight into trade-off between wood decay and parasitism from the genome of a fungal forest pathogen.</title>
        <authorList>
            <person name="Olson A."/>
            <person name="Aerts A."/>
            <person name="Asiegbu F."/>
            <person name="Belbahri L."/>
            <person name="Bouzid O."/>
            <person name="Broberg A."/>
            <person name="Canback B."/>
            <person name="Coutinho P.M."/>
            <person name="Cullen D."/>
            <person name="Dalman K."/>
            <person name="Deflorio G."/>
            <person name="van Diepen L.T."/>
            <person name="Dunand C."/>
            <person name="Duplessis S."/>
            <person name="Durling M."/>
            <person name="Gonthier P."/>
            <person name="Grimwood J."/>
            <person name="Fossdal C.G."/>
            <person name="Hansson D."/>
            <person name="Henrissat B."/>
            <person name="Hietala A."/>
            <person name="Himmelstrand K."/>
            <person name="Hoffmeister D."/>
            <person name="Hogberg N."/>
            <person name="James T.Y."/>
            <person name="Karlsson M."/>
            <person name="Kohler A."/>
            <person name="Kues U."/>
            <person name="Lee Y.H."/>
            <person name="Lin Y.C."/>
            <person name="Lind M."/>
            <person name="Lindquist E."/>
            <person name="Lombard V."/>
            <person name="Lucas S."/>
            <person name="Lunden K."/>
            <person name="Morin E."/>
            <person name="Murat C."/>
            <person name="Park J."/>
            <person name="Raffaello T."/>
            <person name="Rouze P."/>
            <person name="Salamov A."/>
            <person name="Schmutz J."/>
            <person name="Solheim H."/>
            <person name="Stahlberg J."/>
            <person name="Velez H."/>
            <person name="de Vries R.P."/>
            <person name="Wiebenga A."/>
            <person name="Woodward S."/>
            <person name="Yakovlev I."/>
            <person name="Garbelotto M."/>
            <person name="Martin F."/>
            <person name="Grigoriev I.V."/>
            <person name="Stenlid J."/>
        </authorList>
    </citation>
    <scope>NUCLEOTIDE SEQUENCE [LARGE SCALE GENOMIC DNA]</scope>
    <source>
        <strain evidence="1 2">TC 32-1</strain>
    </source>
</reference>
<dbReference type="EMBL" id="KI925463">
    <property type="protein sequence ID" value="ETW77028.1"/>
    <property type="molecule type" value="Genomic_DNA"/>
</dbReference>
<dbReference type="AlphaFoldDB" id="W4JTZ6"/>
<protein>
    <submittedName>
        <fullName evidence="1">Uncharacterized protein</fullName>
    </submittedName>
</protein>
<proteinExistence type="predicted"/>
<keyword evidence="2" id="KW-1185">Reference proteome</keyword>
<dbReference type="GeneID" id="20676514"/>
<evidence type="ECO:0000313" key="2">
    <source>
        <dbReference type="Proteomes" id="UP000030671"/>
    </source>
</evidence>
<evidence type="ECO:0000313" key="1">
    <source>
        <dbReference type="EMBL" id="ETW77028.1"/>
    </source>
</evidence>
<dbReference type="InParanoid" id="W4JTZ6"/>
<organism evidence="1 2">
    <name type="scientific">Heterobasidion irregulare (strain TC 32-1)</name>
    <dbReference type="NCBI Taxonomy" id="747525"/>
    <lineage>
        <taxon>Eukaryota</taxon>
        <taxon>Fungi</taxon>
        <taxon>Dikarya</taxon>
        <taxon>Basidiomycota</taxon>
        <taxon>Agaricomycotina</taxon>
        <taxon>Agaricomycetes</taxon>
        <taxon>Russulales</taxon>
        <taxon>Bondarzewiaceae</taxon>
        <taxon>Heterobasidion</taxon>
        <taxon>Heterobasidion annosum species complex</taxon>
    </lineage>
</organism>
<dbReference type="HOGENOM" id="CLU_2399948_0_0_1"/>
<dbReference type="KEGG" id="hir:HETIRDRAFT_454442"/>
<gene>
    <name evidence="1" type="ORF">HETIRDRAFT_454442</name>
</gene>